<feature type="region of interest" description="Disordered" evidence="2">
    <location>
        <begin position="638"/>
        <end position="665"/>
    </location>
</feature>
<dbReference type="EMBL" id="PRFA01000004">
    <property type="protein sequence ID" value="PWV01476.1"/>
    <property type="molecule type" value="Genomic_DNA"/>
</dbReference>
<feature type="region of interest" description="Disordered" evidence="2">
    <location>
        <begin position="549"/>
        <end position="589"/>
    </location>
</feature>
<feature type="compositionally biased region" description="Basic and acidic residues" evidence="2">
    <location>
        <begin position="1184"/>
        <end position="1220"/>
    </location>
</feature>
<feature type="compositionally biased region" description="Low complexity" evidence="2">
    <location>
        <begin position="549"/>
        <end position="568"/>
    </location>
</feature>
<sequence>MEVDLSFRSISELRFDRAGASEEEVLVAGHVRLLNVCNNRIERIVGLGALFNRLAQLDLAHNSLGSRSGPDACVWLDALPSSLCVLNLAHNELCTFMTNEAVESGGKNRSESCGSAVLAAETASDGMKVSLGRLRRACPITVAFFFNRRRFPHLRKLDLSYNALSLTLDESEIVEGMWQEVVERPVALHAFNQEEKAVWLQCTTSAVTVLQLDGNTHLSALNGVLCGMESLTDLSAASCGVSDLTAVSAAATFCPKLHSLDMRGNPVVEVFMHAPQTTIATFLELLLLPLILSDSGVDDQGCDGNEEEIEKRSVLQCLVREVAQQHNEKIEALLLRQERSGCSTLAEVLYAAILQQVIPQVAELDGGVDVNAAREGLMNAAREVFEDVIKNIDRSITKRGDAKASRRNMNSQINSSPIGDQKEHREKQSKPIVSDGSANTSQNSSQAHMRGSSSVGWRGREVFSASEDSTDTLRRRERSRSAQSMMKRGATVAAQLRPDVRVTGSANKNTPIIPSRRIASIGAFARVATDTGNRASAYLSKDYESATATNSMNASNGSNSGANCNHSSILQHSSPSLHRGGNGDTPTVFRSSTVKAVGTQNGDGSFCEESGGGSRFQSAIAALTPILMQRLRREGLPDHSAVASDPSRFSLDDRDTSTFSTGTSNSNTLTAKEKLLQQARFLEEALIASQCRQRGMQEAVSLLKEQLKQDRRLIVDQRKEAARLRRELDLLVESNKRTAGRVKKRQKEIAYGAAALRRREEAAQRKAAMDYIEREEKSLKQAERRLREKLALSGVCSPTHRTDSSGIVQATTATSGIEKRSPRKTHADFLRENAAKERMAAMRRADPLSYSPRKFRPSDYGINGGDESSNPCTNSTSVNTQAERRQPLQETKRYSRSVDAGREEKSNYGNTPWRNGETNSSSSSLQSTKSTRRVGQEEKGLQSMYDKGFSPYGAVEKSDREHDNKGNKDRHKSLQWLSLQQLFEEAAAIQHRQRILNQRMNGVVNDMGNDADTRNGELEEREMTFKEEVHHDGDGDKITFEEHTLSRCMGAIQGESIASTPYATTNGPSWSGINGKTQNNGLNTDNNDDDDDDDDDDSVDVVVPLAEGQLNGDFFVKTMTPPSPSSFSPVTKKKFTADTNWHTRELQEHYNGEDNSFLPFPGAAGEHFSMDACRIYAEILRQRQEQEKKQESSHHQQHEKGMKTGGVKLEEKKQVKREELSSASNGPKEPSSTKNGNAAYKEGAFEENGVCGLHMEKEDNPGVRHGVHFLLDVLLWLETARDG</sequence>
<feature type="region of interest" description="Disordered" evidence="2">
    <location>
        <begin position="1184"/>
        <end position="1237"/>
    </location>
</feature>
<evidence type="ECO:0000313" key="4">
    <source>
        <dbReference type="Proteomes" id="UP000246121"/>
    </source>
</evidence>
<feature type="coiled-coil region" evidence="1">
    <location>
        <begin position="707"/>
        <end position="734"/>
    </location>
</feature>
<dbReference type="VEuPathDB" id="TriTrypDB:TCDM_00450"/>
<reference evidence="3 4" key="1">
    <citation type="journal article" date="2018" name="Microb. Genom.">
        <title>Expanding an expanded genome: long-read sequencing of Trypanosoma cruzi.</title>
        <authorList>
            <person name="Berna L."/>
            <person name="Rodriguez M."/>
            <person name="Chiribao M.L."/>
            <person name="Parodi-Talice A."/>
            <person name="Pita S."/>
            <person name="Rijo G."/>
            <person name="Alvarez-Valin F."/>
            <person name="Robello C."/>
        </authorList>
    </citation>
    <scope>NUCLEOTIDE SEQUENCE [LARGE SCALE GENOMIC DNA]</scope>
    <source>
        <strain evidence="3 4">Dm28c</strain>
    </source>
</reference>
<organism evidence="3 4">
    <name type="scientific">Trypanosoma cruzi</name>
    <dbReference type="NCBI Taxonomy" id="5693"/>
    <lineage>
        <taxon>Eukaryota</taxon>
        <taxon>Discoba</taxon>
        <taxon>Euglenozoa</taxon>
        <taxon>Kinetoplastea</taxon>
        <taxon>Metakinetoplastina</taxon>
        <taxon>Trypanosomatida</taxon>
        <taxon>Trypanosomatidae</taxon>
        <taxon>Trypanosoma</taxon>
        <taxon>Schizotrypanum</taxon>
    </lineage>
</organism>
<dbReference type="SUPFAM" id="SSF52047">
    <property type="entry name" value="RNI-like"/>
    <property type="match status" value="1"/>
</dbReference>
<feature type="compositionally biased region" description="Polar residues" evidence="2">
    <location>
        <begin position="436"/>
        <end position="455"/>
    </location>
</feature>
<evidence type="ECO:0000313" key="3">
    <source>
        <dbReference type="EMBL" id="PWV01476.1"/>
    </source>
</evidence>
<feature type="coiled-coil region" evidence="1">
    <location>
        <begin position="765"/>
        <end position="792"/>
    </location>
</feature>
<dbReference type="VEuPathDB" id="TriTrypDB:TCSYLVIO_006110"/>
<feature type="region of interest" description="Disordered" evidence="2">
    <location>
        <begin position="397"/>
        <end position="491"/>
    </location>
</feature>
<feature type="compositionally biased region" description="Low complexity" evidence="2">
    <location>
        <begin position="918"/>
        <end position="929"/>
    </location>
</feature>
<proteinExistence type="predicted"/>
<feature type="compositionally biased region" description="Polar residues" evidence="2">
    <location>
        <begin position="907"/>
        <end position="917"/>
    </location>
</feature>
<dbReference type="VEuPathDB" id="TriTrypDB:TcG_04222"/>
<feature type="compositionally biased region" description="Basic and acidic residues" evidence="2">
    <location>
        <begin position="882"/>
        <end position="893"/>
    </location>
</feature>
<dbReference type="VEuPathDB" id="TriTrypDB:C3747_18g92"/>
<feature type="compositionally biased region" description="Basic and acidic residues" evidence="2">
    <location>
        <begin position="956"/>
        <end position="967"/>
    </location>
</feature>
<dbReference type="Proteomes" id="UP000246121">
    <property type="component" value="Unassembled WGS sequence"/>
</dbReference>
<feature type="compositionally biased region" description="Polar residues" evidence="2">
    <location>
        <begin position="1059"/>
        <end position="1084"/>
    </location>
</feature>
<name>A0A2V2VYK0_TRYCR</name>
<dbReference type="VEuPathDB" id="TriTrypDB:TcCLB.511283.240"/>
<evidence type="ECO:0008006" key="5">
    <source>
        <dbReference type="Google" id="ProtNLM"/>
    </source>
</evidence>
<protein>
    <recommendedName>
        <fullName evidence="5">Leucine-rich repeat protein (LRRP)</fullName>
    </recommendedName>
</protein>
<feature type="compositionally biased region" description="Polar residues" evidence="2">
    <location>
        <begin position="866"/>
        <end position="881"/>
    </location>
</feature>
<feature type="region of interest" description="Disordered" evidence="2">
    <location>
        <begin position="1059"/>
        <end position="1099"/>
    </location>
</feature>
<feature type="compositionally biased region" description="Polar residues" evidence="2">
    <location>
        <begin position="1221"/>
        <end position="1236"/>
    </location>
</feature>
<keyword evidence="1" id="KW-0175">Coiled coil</keyword>
<feature type="compositionally biased region" description="Acidic residues" evidence="2">
    <location>
        <begin position="1086"/>
        <end position="1099"/>
    </location>
</feature>
<feature type="region of interest" description="Disordered" evidence="2">
    <location>
        <begin position="842"/>
        <end position="971"/>
    </location>
</feature>
<dbReference type="VEuPathDB" id="TriTrypDB:Tc_MARK_4818"/>
<dbReference type="VEuPathDB" id="TriTrypDB:BCY84_18648"/>
<dbReference type="VEuPathDB" id="TriTrypDB:C4B63_4g113"/>
<dbReference type="InterPro" id="IPR032675">
    <property type="entry name" value="LRR_dom_sf"/>
</dbReference>
<feature type="region of interest" description="Disordered" evidence="2">
    <location>
        <begin position="796"/>
        <end position="829"/>
    </location>
</feature>
<dbReference type="VEuPathDB" id="TriTrypDB:TcCL_NonESM08423"/>
<dbReference type="Gene3D" id="3.80.10.10">
    <property type="entry name" value="Ribonuclease Inhibitor"/>
    <property type="match status" value="2"/>
</dbReference>
<evidence type="ECO:0000256" key="1">
    <source>
        <dbReference type="SAM" id="Coils"/>
    </source>
</evidence>
<feature type="compositionally biased region" description="Polar residues" evidence="2">
    <location>
        <begin position="407"/>
        <end position="418"/>
    </location>
</feature>
<evidence type="ECO:0000256" key="2">
    <source>
        <dbReference type="SAM" id="MobiDB-lite"/>
    </source>
</evidence>
<accession>A0A2V2VYK0</accession>
<dbReference type="VEuPathDB" id="TriTrypDB:TcBrA4_0085180"/>
<dbReference type="VEuPathDB" id="TriTrypDB:ECC02_001043"/>
<comment type="caution">
    <text evidence="3">The sequence shown here is derived from an EMBL/GenBank/DDBJ whole genome shotgun (WGS) entry which is preliminary data.</text>
</comment>
<feature type="compositionally biased region" description="Basic and acidic residues" evidence="2">
    <location>
        <begin position="420"/>
        <end position="429"/>
    </location>
</feature>
<feature type="compositionally biased region" description="Basic and acidic residues" evidence="2">
    <location>
        <begin position="817"/>
        <end position="829"/>
    </location>
</feature>
<feature type="compositionally biased region" description="Polar residues" evidence="2">
    <location>
        <begin position="804"/>
        <end position="815"/>
    </location>
</feature>
<gene>
    <name evidence="3" type="ORF">C4B63_4g113</name>
</gene>